<keyword evidence="3" id="KW-1185">Reference proteome</keyword>
<evidence type="ECO:0000313" key="2">
    <source>
        <dbReference type="EMBL" id="KAF9679825.1"/>
    </source>
</evidence>
<dbReference type="Proteomes" id="UP000657918">
    <property type="component" value="Unassembled WGS sequence"/>
</dbReference>
<accession>A0A835K385</accession>
<evidence type="ECO:0000256" key="1">
    <source>
        <dbReference type="SAM" id="MobiDB-lite"/>
    </source>
</evidence>
<dbReference type="AlphaFoldDB" id="A0A835K385"/>
<reference evidence="2 3" key="1">
    <citation type="submission" date="2020-10" db="EMBL/GenBank/DDBJ databases">
        <title>Plant Genome Project.</title>
        <authorList>
            <person name="Zhang R.-G."/>
        </authorList>
    </citation>
    <scope>NUCLEOTIDE SEQUENCE [LARGE SCALE GENOMIC DNA]</scope>
    <source>
        <strain evidence="2">FAFU-HL-1</strain>
        <tissue evidence="2">Leaf</tissue>
    </source>
</reference>
<sequence length="127" mass="14046">METRKEGKEQLEKEVTEEKKGSSTQGVDDPMTKISIRETIISDSSDTGGPEENKQVGVQDPDDVLAFSRSVHKIDSSLDENLRTAVQIFLIKSEKKGPKTPLLAISTKTPTSRPNPSSHWKQLMHGT</sequence>
<feature type="region of interest" description="Disordered" evidence="1">
    <location>
        <begin position="101"/>
        <end position="127"/>
    </location>
</feature>
<feature type="compositionally biased region" description="Basic and acidic residues" evidence="1">
    <location>
        <begin position="1"/>
        <end position="21"/>
    </location>
</feature>
<protein>
    <submittedName>
        <fullName evidence="2">Uncharacterized protein</fullName>
    </submittedName>
</protein>
<feature type="compositionally biased region" description="Polar residues" evidence="1">
    <location>
        <begin position="106"/>
        <end position="120"/>
    </location>
</feature>
<gene>
    <name evidence="2" type="ORF">SADUNF_Sadunf06G0055300</name>
</gene>
<comment type="caution">
    <text evidence="2">The sequence shown here is derived from an EMBL/GenBank/DDBJ whole genome shotgun (WGS) entry which is preliminary data.</text>
</comment>
<organism evidence="2 3">
    <name type="scientific">Salix dunnii</name>
    <dbReference type="NCBI Taxonomy" id="1413687"/>
    <lineage>
        <taxon>Eukaryota</taxon>
        <taxon>Viridiplantae</taxon>
        <taxon>Streptophyta</taxon>
        <taxon>Embryophyta</taxon>
        <taxon>Tracheophyta</taxon>
        <taxon>Spermatophyta</taxon>
        <taxon>Magnoliopsida</taxon>
        <taxon>eudicotyledons</taxon>
        <taxon>Gunneridae</taxon>
        <taxon>Pentapetalae</taxon>
        <taxon>rosids</taxon>
        <taxon>fabids</taxon>
        <taxon>Malpighiales</taxon>
        <taxon>Salicaceae</taxon>
        <taxon>Saliceae</taxon>
        <taxon>Salix</taxon>
    </lineage>
</organism>
<evidence type="ECO:0000313" key="3">
    <source>
        <dbReference type="Proteomes" id="UP000657918"/>
    </source>
</evidence>
<dbReference type="OrthoDB" id="687180at2759"/>
<name>A0A835K385_9ROSI</name>
<feature type="region of interest" description="Disordered" evidence="1">
    <location>
        <begin position="1"/>
        <end position="60"/>
    </location>
</feature>
<proteinExistence type="predicted"/>
<dbReference type="EMBL" id="JADGMS010000006">
    <property type="protein sequence ID" value="KAF9679825.1"/>
    <property type="molecule type" value="Genomic_DNA"/>
</dbReference>